<reference evidence="10" key="2">
    <citation type="journal article" date="2023" name="Plants (Basel)">
        <title>Annotation of the Turnera subulata (Passifloraceae) Draft Genome Reveals the S-Locus Evolved after the Divergence of Turneroideae from Passifloroideae in a Stepwise Manner.</title>
        <authorList>
            <person name="Henning P.M."/>
            <person name="Roalson E.H."/>
            <person name="Mir W."/>
            <person name="McCubbin A.G."/>
            <person name="Shore J.S."/>
        </authorList>
    </citation>
    <scope>NUCLEOTIDE SEQUENCE</scope>
    <source>
        <strain evidence="10">F60SS</strain>
    </source>
</reference>
<dbReference type="InterPro" id="IPR019358">
    <property type="entry name" value="NEMP_fam"/>
</dbReference>
<dbReference type="Proteomes" id="UP001141552">
    <property type="component" value="Unassembled WGS sequence"/>
</dbReference>
<evidence type="ECO:0000256" key="1">
    <source>
        <dbReference type="ARBA" id="ARBA00004575"/>
    </source>
</evidence>
<evidence type="ECO:0000256" key="3">
    <source>
        <dbReference type="ARBA" id="ARBA00022692"/>
    </source>
</evidence>
<feature type="chain" id="PRO_5040435241" evidence="9">
    <location>
        <begin position="19"/>
        <end position="501"/>
    </location>
</feature>
<comment type="similarity">
    <text evidence="2">Belongs to the NEMP family.</text>
</comment>
<dbReference type="Pfam" id="PF10225">
    <property type="entry name" value="NEMP"/>
    <property type="match status" value="1"/>
</dbReference>
<reference evidence="10" key="1">
    <citation type="submission" date="2022-02" db="EMBL/GenBank/DDBJ databases">
        <authorList>
            <person name="Henning P.M."/>
            <person name="McCubbin A.G."/>
            <person name="Shore J.S."/>
        </authorList>
    </citation>
    <scope>NUCLEOTIDE SEQUENCE</scope>
    <source>
        <strain evidence="10">F60SS</strain>
        <tissue evidence="10">Leaves</tissue>
    </source>
</reference>
<protein>
    <submittedName>
        <fullName evidence="10">Uncharacterized protein</fullName>
    </submittedName>
</protein>
<evidence type="ECO:0000256" key="6">
    <source>
        <dbReference type="ARBA" id="ARBA00023136"/>
    </source>
</evidence>
<name>A0A9Q0JFC8_9ROSI</name>
<keyword evidence="4 9" id="KW-0732">Signal</keyword>
<dbReference type="AlphaFoldDB" id="A0A9Q0JFC8"/>
<dbReference type="EMBL" id="JAKUCV010003404">
    <property type="protein sequence ID" value="KAJ4839072.1"/>
    <property type="molecule type" value="Genomic_DNA"/>
</dbReference>
<keyword evidence="3 8" id="KW-0812">Transmembrane</keyword>
<gene>
    <name evidence="10" type="ORF">Tsubulata_037074</name>
</gene>
<evidence type="ECO:0000256" key="5">
    <source>
        <dbReference type="ARBA" id="ARBA00022989"/>
    </source>
</evidence>
<dbReference type="PANTHER" id="PTHR31587">
    <property type="entry name" value="TRANSMEMBRANE PROTEIN (DUF2215)"/>
    <property type="match status" value="1"/>
</dbReference>
<feature type="transmembrane region" description="Helical" evidence="8">
    <location>
        <begin position="319"/>
        <end position="337"/>
    </location>
</feature>
<evidence type="ECO:0000256" key="9">
    <source>
        <dbReference type="SAM" id="SignalP"/>
    </source>
</evidence>
<feature type="transmembrane region" description="Helical" evidence="8">
    <location>
        <begin position="294"/>
        <end position="313"/>
    </location>
</feature>
<evidence type="ECO:0000256" key="8">
    <source>
        <dbReference type="SAM" id="Phobius"/>
    </source>
</evidence>
<accession>A0A9Q0JFC8</accession>
<dbReference type="GO" id="GO:0005637">
    <property type="term" value="C:nuclear inner membrane"/>
    <property type="evidence" value="ECO:0007669"/>
    <property type="project" value="UniProtKB-SubCell"/>
</dbReference>
<feature type="transmembrane region" description="Helical" evidence="8">
    <location>
        <begin position="219"/>
        <end position="241"/>
    </location>
</feature>
<keyword evidence="11" id="KW-1185">Reference proteome</keyword>
<evidence type="ECO:0000256" key="7">
    <source>
        <dbReference type="ARBA" id="ARBA00023242"/>
    </source>
</evidence>
<feature type="transmembrane region" description="Helical" evidence="8">
    <location>
        <begin position="261"/>
        <end position="282"/>
    </location>
</feature>
<comment type="caution">
    <text evidence="10">The sequence shown here is derived from an EMBL/GenBank/DDBJ whole genome shotgun (WGS) entry which is preliminary data.</text>
</comment>
<organism evidence="10 11">
    <name type="scientific">Turnera subulata</name>
    <dbReference type="NCBI Taxonomy" id="218843"/>
    <lineage>
        <taxon>Eukaryota</taxon>
        <taxon>Viridiplantae</taxon>
        <taxon>Streptophyta</taxon>
        <taxon>Embryophyta</taxon>
        <taxon>Tracheophyta</taxon>
        <taxon>Spermatophyta</taxon>
        <taxon>Magnoliopsida</taxon>
        <taxon>eudicotyledons</taxon>
        <taxon>Gunneridae</taxon>
        <taxon>Pentapetalae</taxon>
        <taxon>rosids</taxon>
        <taxon>fabids</taxon>
        <taxon>Malpighiales</taxon>
        <taxon>Passifloraceae</taxon>
        <taxon>Turnera</taxon>
    </lineage>
</organism>
<feature type="transmembrane region" description="Helical" evidence="8">
    <location>
        <begin position="188"/>
        <end position="207"/>
    </location>
</feature>
<keyword evidence="5 8" id="KW-1133">Transmembrane helix</keyword>
<dbReference type="PANTHER" id="PTHR31587:SF3">
    <property type="entry name" value="EXPRESSED PROTEIN"/>
    <property type="match status" value="1"/>
</dbReference>
<evidence type="ECO:0000256" key="4">
    <source>
        <dbReference type="ARBA" id="ARBA00022729"/>
    </source>
</evidence>
<keyword evidence="7" id="KW-0539">Nucleus</keyword>
<comment type="subcellular location">
    <subcellularLocation>
        <location evidence="1">Nucleus inner membrane</location>
        <topology evidence="1">Multi-pass membrane protein</topology>
        <orientation evidence="1">Nucleoplasmic side</orientation>
    </subcellularLocation>
</comment>
<evidence type="ECO:0000256" key="2">
    <source>
        <dbReference type="ARBA" id="ARBA00005748"/>
    </source>
</evidence>
<dbReference type="OrthoDB" id="772609at2759"/>
<keyword evidence="6 8" id="KW-0472">Membrane</keyword>
<sequence length="501" mass="55216">MGVFFFSLLLLFFSSSFAASPASQDRSPSLSFKGVDLLHPILDVSPMRLPPGQLSDSKDAVYCDRITVSGHPRLELGSYANSFRVAVAPSAAIPEYLHRKIVVCFHRNASLGLCHCEKDEWKTLQKGLWTSVMSPYDTRYVDVKFIGDISGFVTVSVEEDSQIWRLVCLAAGLTLFLLAPVVSSWVPFYYSTSMAIGVFLVIIILLYQGMRLLPTGRKSFLCLSTYVSVVGAGSFVLHRISALVNSVLVNFGLSEELHNPVFVFVVAGIVLSGAALGCWFVSKFVISKDGRVDVAVAHFVKWAMRTIATTFILQSTLDTPLAMVALAFSSVISFLILKCSRAVCRSDSRCDNSQVLTIAQVKANHKRAEFLSRSEKKSPGGKIWSSPNSLSAWSNSPVKGLVSPSSHPSIMDQQDYYSTFHKTSRRRKFTKKQWEDFTRASTQQAVAEWLASPEVANWMIEKAGRFQVLSDYSSEGSVGSESDSTVETVAGSSKRFGLFSW</sequence>
<feature type="signal peptide" evidence="9">
    <location>
        <begin position="1"/>
        <end position="18"/>
    </location>
</feature>
<proteinExistence type="inferred from homology"/>
<evidence type="ECO:0000313" key="11">
    <source>
        <dbReference type="Proteomes" id="UP001141552"/>
    </source>
</evidence>
<evidence type="ECO:0000313" key="10">
    <source>
        <dbReference type="EMBL" id="KAJ4839072.1"/>
    </source>
</evidence>